<dbReference type="KEGG" id="rgi:RGI145_21880"/>
<evidence type="ECO:0000313" key="1">
    <source>
        <dbReference type="EMBL" id="APT59947.1"/>
    </source>
</evidence>
<dbReference type="RefSeq" id="WP_075800657.1">
    <property type="nucleotide sequence ID" value="NZ_CP015584.1"/>
</dbReference>
<gene>
    <name evidence="1" type="ORF">RGI145_21880</name>
</gene>
<dbReference type="STRING" id="257708.RGI145_21880"/>
<dbReference type="AlphaFoldDB" id="A0A1L7AMD9"/>
<dbReference type="Proteomes" id="UP000185494">
    <property type="component" value="Chromosome 2"/>
</dbReference>
<protein>
    <submittedName>
        <fullName evidence="1">Gluconate 2-dehydrogenase</fullName>
    </submittedName>
</protein>
<sequence>MSDPVLTPSRRNLLVGALGLASPVLFGDLASRPAWADPATPRGVYTPTFFTGPEWRVLNALVDRLIPADEMGPGALEAGVTEFIDRQMNEPYGHGSIWYLEGPYREAPPELGYQLGLTPRDLYHHALPEIDRQARAKHGRQVADLDAPARDALLQSLQHDELRLGDVPSGTFFGQLLQNTREGYFCDPVYGGNRQMAAWRMIGFPGARADFMDWVEQYGRHYPYPPVSIRYR</sequence>
<accession>A0A1L7AMD9</accession>
<dbReference type="PROSITE" id="PS51318">
    <property type="entry name" value="TAT"/>
    <property type="match status" value="1"/>
</dbReference>
<proteinExistence type="predicted"/>
<dbReference type="EMBL" id="CP015584">
    <property type="protein sequence ID" value="APT59947.1"/>
    <property type="molecule type" value="Genomic_DNA"/>
</dbReference>
<dbReference type="InterPro" id="IPR027056">
    <property type="entry name" value="Gluconate_2DH_su3"/>
</dbReference>
<dbReference type="Pfam" id="PF13618">
    <property type="entry name" value="Gluconate_2-dh3"/>
    <property type="match status" value="1"/>
</dbReference>
<organism evidence="1 2">
    <name type="scientific">Roseomonas gilardii</name>
    <dbReference type="NCBI Taxonomy" id="257708"/>
    <lineage>
        <taxon>Bacteria</taxon>
        <taxon>Pseudomonadati</taxon>
        <taxon>Pseudomonadota</taxon>
        <taxon>Alphaproteobacteria</taxon>
        <taxon>Acetobacterales</taxon>
        <taxon>Roseomonadaceae</taxon>
        <taxon>Roseomonas</taxon>
    </lineage>
</organism>
<reference evidence="1 2" key="1">
    <citation type="submission" date="2016-05" db="EMBL/GenBank/DDBJ databases">
        <title>Complete Genome and Methylome Analysis of Psychrotrophic Bacterial Isolates from Antarctic Lake Untersee.</title>
        <authorList>
            <person name="Fomenkov A."/>
            <person name="Akimov V.N."/>
            <person name="Vasilyeva L.V."/>
            <person name="Andersen D."/>
            <person name="Vincze T."/>
            <person name="Roberts R.J."/>
        </authorList>
    </citation>
    <scope>NUCLEOTIDE SEQUENCE [LARGE SCALE GENOMIC DNA]</scope>
    <source>
        <strain evidence="1 2">U14-5</strain>
    </source>
</reference>
<evidence type="ECO:0000313" key="2">
    <source>
        <dbReference type="Proteomes" id="UP000185494"/>
    </source>
</evidence>
<name>A0A1L7AMD9_9PROT</name>
<dbReference type="InterPro" id="IPR006311">
    <property type="entry name" value="TAT_signal"/>
</dbReference>